<proteinExistence type="predicted"/>
<evidence type="ECO:0000313" key="4">
    <source>
        <dbReference type="Proteomes" id="UP001515480"/>
    </source>
</evidence>
<dbReference type="AlphaFoldDB" id="A0AB34J7G0"/>
<evidence type="ECO:0000256" key="1">
    <source>
        <dbReference type="SAM" id="Phobius"/>
    </source>
</evidence>
<accession>A0AB34J7G0</accession>
<dbReference type="Proteomes" id="UP001515480">
    <property type="component" value="Unassembled WGS sequence"/>
</dbReference>
<evidence type="ECO:0000259" key="2">
    <source>
        <dbReference type="Pfam" id="PF06011"/>
    </source>
</evidence>
<keyword evidence="1" id="KW-0812">Transmembrane</keyword>
<dbReference type="InterPro" id="IPR010308">
    <property type="entry name" value="TRP_C"/>
</dbReference>
<protein>
    <recommendedName>
        <fullName evidence="2">TRP C-terminal domain-containing protein</fullName>
    </recommendedName>
</protein>
<gene>
    <name evidence="3" type="ORF">AB1Y20_002063</name>
</gene>
<keyword evidence="1" id="KW-1133">Transmembrane helix</keyword>
<feature type="transmembrane region" description="Helical" evidence="1">
    <location>
        <begin position="66"/>
        <end position="93"/>
    </location>
</feature>
<keyword evidence="1" id="KW-0472">Membrane</keyword>
<comment type="caution">
    <text evidence="3">The sequence shown here is derived from an EMBL/GenBank/DDBJ whole genome shotgun (WGS) entry which is preliminary data.</text>
</comment>
<reference evidence="3 4" key="1">
    <citation type="journal article" date="2024" name="Science">
        <title>Giant polyketide synthase enzymes in the biosynthesis of giant marine polyether toxins.</title>
        <authorList>
            <person name="Fallon T.R."/>
            <person name="Shende V.V."/>
            <person name="Wierzbicki I.H."/>
            <person name="Pendleton A.L."/>
            <person name="Watervoot N.F."/>
            <person name="Auber R.P."/>
            <person name="Gonzalez D.J."/>
            <person name="Wisecaver J.H."/>
            <person name="Moore B.S."/>
        </authorList>
    </citation>
    <scope>NUCLEOTIDE SEQUENCE [LARGE SCALE GENOMIC DNA]</scope>
    <source>
        <strain evidence="3 4">12B1</strain>
    </source>
</reference>
<organism evidence="3 4">
    <name type="scientific">Prymnesium parvum</name>
    <name type="common">Toxic golden alga</name>
    <dbReference type="NCBI Taxonomy" id="97485"/>
    <lineage>
        <taxon>Eukaryota</taxon>
        <taxon>Haptista</taxon>
        <taxon>Haptophyta</taxon>
        <taxon>Prymnesiophyceae</taxon>
        <taxon>Prymnesiales</taxon>
        <taxon>Prymnesiaceae</taxon>
        <taxon>Prymnesium</taxon>
    </lineage>
</organism>
<evidence type="ECO:0000313" key="3">
    <source>
        <dbReference type="EMBL" id="KAL1515437.1"/>
    </source>
</evidence>
<name>A0AB34J7G0_PRYPA</name>
<dbReference type="EMBL" id="JBGBPQ010000011">
    <property type="protein sequence ID" value="KAL1515437.1"/>
    <property type="molecule type" value="Genomic_DNA"/>
</dbReference>
<dbReference type="PANTHER" id="PTHR11319:SF35">
    <property type="entry name" value="OUTER MEMBRANE PROTEIN PMPC-RELATED"/>
    <property type="match status" value="1"/>
</dbReference>
<sequence>MYIALFNVAGPGRRGIDNMYHKLDEHRAEMDRRYARRMGILYSKYQRGCWWWEVFDISRKLLLTSVLVFIEAGSVLQIWVGIFISLLALVMTVQFRPFVNWKLDMLNFTSQLCTLLTLICSLGFHRDGAESGLAKKSRSLNPNCKQLWLCGPHSEVFVRAKTSPILRTAANQILATILGLREPLLLAVGVIMQIRHLLANALPAQLHRLCPCLLPNALQLDGSMLFK</sequence>
<keyword evidence="4" id="KW-1185">Reference proteome</keyword>
<dbReference type="Pfam" id="PF06011">
    <property type="entry name" value="TRP"/>
    <property type="match status" value="1"/>
</dbReference>
<feature type="domain" description="TRP C-terminal" evidence="2">
    <location>
        <begin position="31"/>
        <end position="126"/>
    </location>
</feature>
<dbReference type="PANTHER" id="PTHR11319">
    <property type="entry name" value="G PROTEIN-COUPLED RECEPTOR-RELATED"/>
    <property type="match status" value="1"/>
</dbReference>